<accession>A0ABU7A3X3</accession>
<dbReference type="Proteomes" id="UP001345963">
    <property type="component" value="Unassembled WGS sequence"/>
</dbReference>
<feature type="region of interest" description="Disordered" evidence="1">
    <location>
        <begin position="1"/>
        <end position="51"/>
    </location>
</feature>
<reference evidence="2 3" key="1">
    <citation type="submission" date="2021-07" db="EMBL/GenBank/DDBJ databases">
        <authorList>
            <person name="Palmer J.M."/>
        </authorList>
    </citation>
    <scope>NUCLEOTIDE SEQUENCE [LARGE SCALE GENOMIC DNA]</scope>
    <source>
        <strain evidence="2 3">AT_MEX2019</strain>
        <tissue evidence="2">Muscle</tissue>
    </source>
</reference>
<evidence type="ECO:0000313" key="2">
    <source>
        <dbReference type="EMBL" id="MED6232330.1"/>
    </source>
</evidence>
<proteinExistence type="predicted"/>
<comment type="caution">
    <text evidence="2">The sequence shown here is derived from an EMBL/GenBank/DDBJ whole genome shotgun (WGS) entry which is preliminary data.</text>
</comment>
<dbReference type="EMBL" id="JAHUTI010000687">
    <property type="protein sequence ID" value="MED6232330.1"/>
    <property type="molecule type" value="Genomic_DNA"/>
</dbReference>
<protein>
    <submittedName>
        <fullName evidence="2">Uncharacterized protein</fullName>
    </submittedName>
</protein>
<organism evidence="2 3">
    <name type="scientific">Ataeniobius toweri</name>
    <dbReference type="NCBI Taxonomy" id="208326"/>
    <lineage>
        <taxon>Eukaryota</taxon>
        <taxon>Metazoa</taxon>
        <taxon>Chordata</taxon>
        <taxon>Craniata</taxon>
        <taxon>Vertebrata</taxon>
        <taxon>Euteleostomi</taxon>
        <taxon>Actinopterygii</taxon>
        <taxon>Neopterygii</taxon>
        <taxon>Teleostei</taxon>
        <taxon>Neoteleostei</taxon>
        <taxon>Acanthomorphata</taxon>
        <taxon>Ovalentaria</taxon>
        <taxon>Atherinomorphae</taxon>
        <taxon>Cyprinodontiformes</taxon>
        <taxon>Goodeidae</taxon>
        <taxon>Ataeniobius</taxon>
    </lineage>
</organism>
<sequence>MDSKGRRGTNGSVQRSSIKRSTSSGSQRSTPNLTRGQGRRTGTFPGGLAPSAIVEGGGPMVWFGSLLKKQSMPFVCLAETPSDCSRDR</sequence>
<feature type="compositionally biased region" description="Low complexity" evidence="1">
    <location>
        <begin position="12"/>
        <end position="29"/>
    </location>
</feature>
<evidence type="ECO:0000313" key="3">
    <source>
        <dbReference type="Proteomes" id="UP001345963"/>
    </source>
</evidence>
<gene>
    <name evidence="2" type="ORF">ATANTOWER_027813</name>
</gene>
<keyword evidence="3" id="KW-1185">Reference proteome</keyword>
<evidence type="ECO:0000256" key="1">
    <source>
        <dbReference type="SAM" id="MobiDB-lite"/>
    </source>
</evidence>
<name>A0ABU7A3X3_9TELE</name>